<sequence>MKIKRLIVSCSLLLGFMFCGIGTKAFAAIKVSNNAGVPIEVAINKWGKSGSTDFWKMENNHTDTWDRTDSRGFLMVVKINDQEKTYFIGPNSNIIVSKDSVSDHKTIINPIYYIE</sequence>
<evidence type="ECO:0000313" key="3">
    <source>
        <dbReference type="Proteomes" id="UP000627781"/>
    </source>
</evidence>
<evidence type="ECO:0000256" key="1">
    <source>
        <dbReference type="SAM" id="SignalP"/>
    </source>
</evidence>
<reference evidence="2 3" key="1">
    <citation type="submission" date="2020-08" db="EMBL/GenBank/DDBJ databases">
        <title>A Genomic Blueprint of the Chicken Gut Microbiome.</title>
        <authorList>
            <person name="Gilroy R."/>
            <person name="Ravi A."/>
            <person name="Getino M."/>
            <person name="Pursley I."/>
            <person name="Horton D.L."/>
            <person name="Alikhan N.-F."/>
            <person name="Baker D."/>
            <person name="Gharbi K."/>
            <person name="Hall N."/>
            <person name="Watson M."/>
            <person name="Adriaenssens E.M."/>
            <person name="Foster-Nyarko E."/>
            <person name="Jarju S."/>
            <person name="Secka A."/>
            <person name="Antonio M."/>
            <person name="Oren A."/>
            <person name="Chaudhuri R."/>
            <person name="La Ragione R.M."/>
            <person name="Hildebrand F."/>
            <person name="Pallen M.J."/>
        </authorList>
    </citation>
    <scope>NUCLEOTIDE SEQUENCE [LARGE SCALE GENOMIC DNA]</scope>
    <source>
        <strain evidence="2 3">Sa3CVN1</strain>
    </source>
</reference>
<dbReference type="EMBL" id="JACSRA010000009">
    <property type="protein sequence ID" value="MBD7911164.1"/>
    <property type="molecule type" value="Genomic_DNA"/>
</dbReference>
<dbReference type="Proteomes" id="UP000627781">
    <property type="component" value="Unassembled WGS sequence"/>
</dbReference>
<feature type="chain" id="PRO_5045361405" evidence="1">
    <location>
        <begin position="28"/>
        <end position="115"/>
    </location>
</feature>
<feature type="signal peptide" evidence="1">
    <location>
        <begin position="1"/>
        <end position="27"/>
    </location>
</feature>
<gene>
    <name evidence="2" type="ORF">H9661_07330</name>
</gene>
<comment type="caution">
    <text evidence="2">The sequence shown here is derived from an EMBL/GenBank/DDBJ whole genome shotgun (WGS) entry which is preliminary data.</text>
</comment>
<protein>
    <submittedName>
        <fullName evidence="2">Uncharacterized protein</fullName>
    </submittedName>
</protein>
<evidence type="ECO:0000313" key="2">
    <source>
        <dbReference type="EMBL" id="MBD7911164.1"/>
    </source>
</evidence>
<name>A0ABR8PSL6_9CLOT</name>
<dbReference type="RefSeq" id="WP_143318244.1">
    <property type="nucleotide sequence ID" value="NZ_JACSRA010000009.1"/>
</dbReference>
<proteinExistence type="predicted"/>
<organism evidence="2 3">
    <name type="scientific">Clostridium cibarium</name>
    <dbReference type="NCBI Taxonomy" id="2762247"/>
    <lineage>
        <taxon>Bacteria</taxon>
        <taxon>Bacillati</taxon>
        <taxon>Bacillota</taxon>
        <taxon>Clostridia</taxon>
        <taxon>Eubacteriales</taxon>
        <taxon>Clostridiaceae</taxon>
        <taxon>Clostridium</taxon>
    </lineage>
</organism>
<accession>A0ABR8PSL6</accession>
<keyword evidence="1" id="KW-0732">Signal</keyword>
<keyword evidence="3" id="KW-1185">Reference proteome</keyword>